<dbReference type="OrthoDB" id="9771846at2"/>
<dbReference type="RefSeq" id="WP_092092654.1">
    <property type="nucleotide sequence ID" value="NZ_FOQE01000021.1"/>
</dbReference>
<dbReference type="GO" id="GO:0019350">
    <property type="term" value="P:teichoic acid biosynthetic process"/>
    <property type="evidence" value="ECO:0007669"/>
    <property type="project" value="UniProtKB-UniRule"/>
</dbReference>
<evidence type="ECO:0000313" key="6">
    <source>
        <dbReference type="EMBL" id="SFH76654.1"/>
    </source>
</evidence>
<evidence type="ECO:0000256" key="3">
    <source>
        <dbReference type="ARBA" id="ARBA00022944"/>
    </source>
</evidence>
<keyword evidence="3 5" id="KW-0777">Teichoic acid biosynthesis</keyword>
<accession>A0A1I3CQ73</accession>
<keyword evidence="4 5" id="KW-0961">Cell wall biogenesis/degradation</keyword>
<dbReference type="NCBIfam" id="TIGR00696">
    <property type="entry name" value="wecG_tagA_cpsF"/>
    <property type="match status" value="1"/>
</dbReference>
<dbReference type="UniPathway" id="UPA00632"/>
<dbReference type="EMBL" id="FOQE01000021">
    <property type="protein sequence ID" value="SFH76654.1"/>
    <property type="molecule type" value="Genomic_DNA"/>
</dbReference>
<keyword evidence="7" id="KW-1185">Reference proteome</keyword>
<dbReference type="GO" id="GO:0071555">
    <property type="term" value="P:cell wall organization"/>
    <property type="evidence" value="ECO:0007669"/>
    <property type="project" value="UniProtKB-KW"/>
</dbReference>
<dbReference type="GO" id="GO:0047244">
    <property type="term" value="F:N-acetylglucosaminyldiphosphoundecaprenol N-acetyl-beta-D-mannosaminyltransferase activity"/>
    <property type="evidence" value="ECO:0007669"/>
    <property type="project" value="UniProtKB-UniRule"/>
</dbReference>
<dbReference type="HAMAP" id="MF_02070">
    <property type="entry name" value="TagA_TarA"/>
    <property type="match status" value="1"/>
</dbReference>
<comment type="pathway">
    <text evidence="5">Cell wall biogenesis; teichoic acid biosynthesis.</text>
</comment>
<reference evidence="6 7" key="1">
    <citation type="submission" date="2016-10" db="EMBL/GenBank/DDBJ databases">
        <authorList>
            <person name="de Groot N.N."/>
        </authorList>
    </citation>
    <scope>NUCLEOTIDE SEQUENCE [LARGE SCALE GENOMIC DNA]</scope>
    <source>
        <strain evidence="6 7">DSM 27630</strain>
    </source>
</reference>
<name>A0A1I3CQ73_9LACT</name>
<organism evidence="6 7">
    <name type="scientific">Pisciglobus halotolerans</name>
    <dbReference type="NCBI Taxonomy" id="745365"/>
    <lineage>
        <taxon>Bacteria</taxon>
        <taxon>Bacillati</taxon>
        <taxon>Bacillota</taxon>
        <taxon>Bacilli</taxon>
        <taxon>Lactobacillales</taxon>
        <taxon>Carnobacteriaceae</taxon>
    </lineage>
</organism>
<dbReference type="Pfam" id="PF03808">
    <property type="entry name" value="Glyco_tran_WecG"/>
    <property type="match status" value="1"/>
</dbReference>
<evidence type="ECO:0000256" key="4">
    <source>
        <dbReference type="ARBA" id="ARBA00023316"/>
    </source>
</evidence>
<keyword evidence="2 5" id="KW-0808">Transferase</keyword>
<evidence type="ECO:0000313" key="7">
    <source>
        <dbReference type="Proteomes" id="UP000198668"/>
    </source>
</evidence>
<evidence type="ECO:0000256" key="1">
    <source>
        <dbReference type="ARBA" id="ARBA00022676"/>
    </source>
</evidence>
<dbReference type="PANTHER" id="PTHR34136:SF1">
    <property type="entry name" value="UDP-N-ACETYL-D-MANNOSAMINURONIC ACID TRANSFERASE"/>
    <property type="match status" value="1"/>
</dbReference>
<sequence length="245" mass="28325">MEREKVNVIGIVFDNYTKKEFIQFFLERINKKEKTFVVTANPEIVMFAKNNPFYYKIIKKANYVVPDGVGVIKGAQLLGSPLAERVPGFELMLALLQEANLNQLRVYFLGAKQEVVEKAVAQVRKDYPLIQIAGYHDGYFDLKDKKMINEVQGTQPDIVFVALGFPKQEKWISQYLETAEKGILMGVGGSFDVLSGNARRAPKFFLDHNIEWFYRLLKQPSRFGRMMALPRFLVEVYKQKIRTKR</sequence>
<evidence type="ECO:0000256" key="2">
    <source>
        <dbReference type="ARBA" id="ARBA00022679"/>
    </source>
</evidence>
<dbReference type="AlphaFoldDB" id="A0A1I3CQ73"/>
<dbReference type="InterPro" id="IPR034714">
    <property type="entry name" value="TagA_TarA"/>
</dbReference>
<comment type="similarity">
    <text evidence="5">Belongs to the glycosyltransferase 26 family. TagA/TarA subfamily.</text>
</comment>
<dbReference type="Proteomes" id="UP000198668">
    <property type="component" value="Unassembled WGS sequence"/>
</dbReference>
<evidence type="ECO:0000256" key="5">
    <source>
        <dbReference type="HAMAP-Rule" id="MF_02070"/>
    </source>
</evidence>
<dbReference type="EC" id="2.4.1.187" evidence="5"/>
<dbReference type="PANTHER" id="PTHR34136">
    <property type="match status" value="1"/>
</dbReference>
<comment type="catalytic activity">
    <reaction evidence="5">
        <text>UDP-N-acetyl-alpha-D-mannosamine + N-acetyl-alpha-D-glucosaminyl-di-trans,octa-cis-undecaprenyl diphosphate = N-acetyl-beta-D-mannosaminyl-(1-&gt;4)-N-acetyl-alpha-D-glucosaminyl di-trans,octa-cis-undecaprenyl diphosphate + UDP + H(+)</text>
        <dbReference type="Rhea" id="RHEA:16053"/>
        <dbReference type="ChEBI" id="CHEBI:15378"/>
        <dbReference type="ChEBI" id="CHEBI:58223"/>
        <dbReference type="ChEBI" id="CHEBI:62959"/>
        <dbReference type="ChEBI" id="CHEBI:68623"/>
        <dbReference type="ChEBI" id="CHEBI:132210"/>
        <dbReference type="EC" id="2.4.1.187"/>
    </reaction>
</comment>
<gene>
    <name evidence="6" type="ORF">SAMN04489868_12115</name>
</gene>
<dbReference type="CDD" id="cd06533">
    <property type="entry name" value="Glyco_transf_WecG_TagA"/>
    <property type="match status" value="1"/>
</dbReference>
<keyword evidence="1 5" id="KW-0328">Glycosyltransferase</keyword>
<comment type="function">
    <text evidence="5">Catalyzes the conversion of GlcNAc-PP-undecaprenol into ManNAc-GlcNAc-PP-undecaprenol, the first committed lipid intermediate in the de novo synthesis of teichoic acid.</text>
</comment>
<protein>
    <recommendedName>
        <fullName evidence="5">N-acetylglucosaminyldiphosphoundecaprenol N-acetyl-beta-D-mannosaminyltransferase</fullName>
        <ecNumber evidence="5">2.4.1.187</ecNumber>
    </recommendedName>
    <alternativeName>
        <fullName evidence="5">N-acetylmannosaminyltransferase</fullName>
    </alternativeName>
    <alternativeName>
        <fullName evidence="5">UDP-N-acetylmannosamine transferase</fullName>
    </alternativeName>
    <alternativeName>
        <fullName evidence="5">UDP-N-acetylmannosamine:N-acetylglucosaminyl pyrophosphorylundecaprenol N-acetylmannosaminyltransferase</fullName>
    </alternativeName>
</protein>
<proteinExistence type="inferred from homology"/>
<dbReference type="InterPro" id="IPR004629">
    <property type="entry name" value="WecG_TagA_CpsF"/>
</dbReference>